<feature type="compositionally biased region" description="Polar residues" evidence="1">
    <location>
        <begin position="108"/>
        <end position="126"/>
    </location>
</feature>
<name>A0AAD4QB54_9AGAM</name>
<feature type="domain" description="DUF6697" evidence="2">
    <location>
        <begin position="175"/>
        <end position="366"/>
    </location>
</feature>
<dbReference type="AlphaFoldDB" id="A0AAD4QB54"/>
<reference evidence="3" key="1">
    <citation type="submission" date="2022-01" db="EMBL/GenBank/DDBJ databases">
        <title>Comparative genomics reveals a dynamic genome evolution in the ectomycorrhizal milk-cap (Lactarius) mushrooms.</title>
        <authorList>
            <consortium name="DOE Joint Genome Institute"/>
            <person name="Lebreton A."/>
            <person name="Tang N."/>
            <person name="Kuo A."/>
            <person name="LaButti K."/>
            <person name="Drula E."/>
            <person name="Barry K."/>
            <person name="Clum A."/>
            <person name="Lipzen A."/>
            <person name="Mousain D."/>
            <person name="Ng V."/>
            <person name="Wang R."/>
            <person name="Wang X."/>
            <person name="Dai Y."/>
            <person name="Henrissat B."/>
            <person name="Grigoriev I.V."/>
            <person name="Guerin-Laguette A."/>
            <person name="Yu F."/>
            <person name="Martin F.M."/>
        </authorList>
    </citation>
    <scope>NUCLEOTIDE SEQUENCE</scope>
    <source>
        <strain evidence="3">QP</strain>
    </source>
</reference>
<feature type="compositionally biased region" description="Pro residues" evidence="1">
    <location>
        <begin position="46"/>
        <end position="57"/>
    </location>
</feature>
<dbReference type="Proteomes" id="UP001201163">
    <property type="component" value="Unassembled WGS sequence"/>
</dbReference>
<proteinExistence type="predicted"/>
<feature type="region of interest" description="Disordered" evidence="1">
    <location>
        <begin position="90"/>
        <end position="139"/>
    </location>
</feature>
<gene>
    <name evidence="3" type="ORF">EDB92DRAFT_1857358</name>
</gene>
<protein>
    <recommendedName>
        <fullName evidence="2">DUF6697 domain-containing protein</fullName>
    </recommendedName>
</protein>
<comment type="caution">
    <text evidence="3">The sequence shown here is derived from an EMBL/GenBank/DDBJ whole genome shotgun (WGS) entry which is preliminary data.</text>
</comment>
<evidence type="ECO:0000256" key="1">
    <source>
        <dbReference type="SAM" id="MobiDB-lite"/>
    </source>
</evidence>
<evidence type="ECO:0000313" key="3">
    <source>
        <dbReference type="EMBL" id="KAH8992345.1"/>
    </source>
</evidence>
<accession>A0AAD4QB54</accession>
<dbReference type="Pfam" id="PF20411">
    <property type="entry name" value="DUF6697"/>
    <property type="match status" value="1"/>
</dbReference>
<evidence type="ECO:0000259" key="2">
    <source>
        <dbReference type="Pfam" id="PF20411"/>
    </source>
</evidence>
<keyword evidence="4" id="KW-1185">Reference proteome</keyword>
<dbReference type="EMBL" id="JAKELL010000022">
    <property type="protein sequence ID" value="KAH8992345.1"/>
    <property type="molecule type" value="Genomic_DNA"/>
</dbReference>
<feature type="compositionally biased region" description="Low complexity" evidence="1">
    <location>
        <begin position="36"/>
        <end position="45"/>
    </location>
</feature>
<evidence type="ECO:0000313" key="4">
    <source>
        <dbReference type="Proteomes" id="UP001201163"/>
    </source>
</evidence>
<feature type="region of interest" description="Disordered" evidence="1">
    <location>
        <begin position="36"/>
        <end position="69"/>
    </location>
</feature>
<organism evidence="3 4">
    <name type="scientific">Lactarius akahatsu</name>
    <dbReference type="NCBI Taxonomy" id="416441"/>
    <lineage>
        <taxon>Eukaryota</taxon>
        <taxon>Fungi</taxon>
        <taxon>Dikarya</taxon>
        <taxon>Basidiomycota</taxon>
        <taxon>Agaricomycotina</taxon>
        <taxon>Agaricomycetes</taxon>
        <taxon>Russulales</taxon>
        <taxon>Russulaceae</taxon>
        <taxon>Lactarius</taxon>
    </lineage>
</organism>
<dbReference type="InterPro" id="IPR046520">
    <property type="entry name" value="DUF6697"/>
</dbReference>
<sequence length="376" mass="41825">MDSETLRFRILEADVRAQQKRADEYHELLLSLVEESASTSLSTVPQPQPISPAPAPARPANSIRSSSRRQEIAAGVPAVVTGALAQLRPARSTSVALTNRPAPYQPASGRNKQPWSSSSQASTTPIGGTHQDDSEVASDVPDDADAIQEILDSTGLVPYSLSWGEHERANMTPSIRRSSISKAFGGDARREWFECNRRPNYKHFLCADGARAQPFAPTRVGDRGLMLFSPAWFDAASDEEGQIFHAFVSTNHRAQRDTEMNYVGDYTKVPLLQTHMEWSLLPLKCQRAWLNRLFSSRTPMGHTLYTRIKLRELLKREPSVAEVQGRMQDAPVIEIQWQKLSAAFKSGKEKLQVVGIKCEGYNAHLASIILMEDKNM</sequence>